<dbReference type="AlphaFoldDB" id="A0A1I8BBK4"/>
<dbReference type="InterPro" id="IPR018097">
    <property type="entry name" value="EGF_Ca-bd_CS"/>
</dbReference>
<evidence type="ECO:0000256" key="3">
    <source>
        <dbReference type="ARBA" id="ARBA00022536"/>
    </source>
</evidence>
<dbReference type="FunFam" id="2.120.10.30:FF:000241">
    <property type="entry name" value="Low-density lipoprotein receptor-related protein 6"/>
    <property type="match status" value="1"/>
</dbReference>
<keyword evidence="4" id="KW-0254">Endocytosis</keyword>
<evidence type="ECO:0000256" key="2">
    <source>
        <dbReference type="ARBA" id="ARBA00004479"/>
    </source>
</evidence>
<evidence type="ECO:0000259" key="19">
    <source>
        <dbReference type="PROSITE" id="PS50026"/>
    </source>
</evidence>
<accession>A0A1I8BBK4</accession>
<keyword evidence="7" id="KW-0677">Repeat</keyword>
<dbReference type="Pfam" id="PF00057">
    <property type="entry name" value="Ldl_recept_a"/>
    <property type="match status" value="6"/>
</dbReference>
<dbReference type="CDD" id="cd00054">
    <property type="entry name" value="EGF_CA"/>
    <property type="match status" value="1"/>
</dbReference>
<dbReference type="PROSITE" id="PS01187">
    <property type="entry name" value="EGF_CA"/>
    <property type="match status" value="1"/>
</dbReference>
<feature type="repeat" description="LDL-receptor class B" evidence="15">
    <location>
        <begin position="679"/>
        <end position="723"/>
    </location>
</feature>
<keyword evidence="8 17" id="KW-1133">Transmembrane helix</keyword>
<dbReference type="GO" id="GO:0043235">
    <property type="term" value="C:receptor complex"/>
    <property type="evidence" value="ECO:0007669"/>
    <property type="project" value="TreeGrafter"/>
</dbReference>
<evidence type="ECO:0000313" key="20">
    <source>
        <dbReference type="Proteomes" id="UP000095281"/>
    </source>
</evidence>
<name>A0A1I8BBK4_MELHA</name>
<dbReference type="SUPFAM" id="SSF57196">
    <property type="entry name" value="EGF/Laminin"/>
    <property type="match status" value="1"/>
</dbReference>
<dbReference type="PROSITE" id="PS00010">
    <property type="entry name" value="ASX_HYDROXYL"/>
    <property type="match status" value="1"/>
</dbReference>
<keyword evidence="12" id="KW-0325">Glycoprotein</keyword>
<keyword evidence="9 17" id="KW-0472">Membrane</keyword>
<dbReference type="InterPro" id="IPR036055">
    <property type="entry name" value="LDL_receptor-like_sf"/>
</dbReference>
<dbReference type="PRINTS" id="PR00261">
    <property type="entry name" value="LDLRECEPTOR"/>
</dbReference>
<dbReference type="SMART" id="SM00179">
    <property type="entry name" value="EGF_CA"/>
    <property type="match status" value="1"/>
</dbReference>
<evidence type="ECO:0000256" key="18">
    <source>
        <dbReference type="SAM" id="SignalP"/>
    </source>
</evidence>
<comment type="caution">
    <text evidence="13">Lacks conserved residue(s) required for the propagation of feature annotation.</text>
</comment>
<dbReference type="PROSITE" id="PS01209">
    <property type="entry name" value="LDLRA_1"/>
    <property type="match status" value="2"/>
</dbReference>
<feature type="compositionally biased region" description="Polar residues" evidence="16">
    <location>
        <begin position="955"/>
        <end position="965"/>
    </location>
</feature>
<dbReference type="FunFam" id="4.10.400.10:FF:000045">
    <property type="entry name" value="Low-density lipoprotein receptor-related protein 2"/>
    <property type="match status" value="1"/>
</dbReference>
<dbReference type="SMART" id="SM00135">
    <property type="entry name" value="LY"/>
    <property type="match status" value="5"/>
</dbReference>
<keyword evidence="5 17" id="KW-0812">Transmembrane</keyword>
<proteinExistence type="predicted"/>
<evidence type="ECO:0000256" key="17">
    <source>
        <dbReference type="SAM" id="Phobius"/>
    </source>
</evidence>
<dbReference type="GO" id="GO:0016324">
    <property type="term" value="C:apical plasma membrane"/>
    <property type="evidence" value="ECO:0007669"/>
    <property type="project" value="TreeGrafter"/>
</dbReference>
<dbReference type="PANTHER" id="PTHR22722">
    <property type="entry name" value="LOW-DENSITY LIPOPROTEIN RECEPTOR-RELATED PROTEIN 2-RELATED"/>
    <property type="match status" value="1"/>
</dbReference>
<evidence type="ECO:0000256" key="14">
    <source>
        <dbReference type="PROSITE-ProRule" id="PRU00124"/>
    </source>
</evidence>
<evidence type="ECO:0000256" key="12">
    <source>
        <dbReference type="ARBA" id="ARBA00023180"/>
    </source>
</evidence>
<dbReference type="CDD" id="cd00112">
    <property type="entry name" value="LDLa"/>
    <property type="match status" value="5"/>
</dbReference>
<keyword evidence="6 18" id="KW-0732">Signal</keyword>
<evidence type="ECO:0000256" key="10">
    <source>
        <dbReference type="ARBA" id="ARBA00023157"/>
    </source>
</evidence>
<dbReference type="SMART" id="SM00192">
    <property type="entry name" value="LDLa"/>
    <property type="match status" value="6"/>
</dbReference>
<evidence type="ECO:0000256" key="6">
    <source>
        <dbReference type="ARBA" id="ARBA00022729"/>
    </source>
</evidence>
<feature type="disulfide bond" evidence="14">
    <location>
        <begin position="324"/>
        <end position="339"/>
    </location>
</feature>
<feature type="transmembrane region" description="Helical" evidence="17">
    <location>
        <begin position="849"/>
        <end position="869"/>
    </location>
</feature>
<feature type="repeat" description="LDL-receptor class B" evidence="15">
    <location>
        <begin position="580"/>
        <end position="623"/>
    </location>
</feature>
<evidence type="ECO:0000256" key="11">
    <source>
        <dbReference type="ARBA" id="ARBA00023170"/>
    </source>
</evidence>
<dbReference type="InterPro" id="IPR023415">
    <property type="entry name" value="LDLR_class-A_CS"/>
</dbReference>
<dbReference type="SMART" id="SM00181">
    <property type="entry name" value="EGF"/>
    <property type="match status" value="4"/>
</dbReference>
<feature type="disulfide bond" evidence="13">
    <location>
        <begin position="432"/>
        <end position="442"/>
    </location>
</feature>
<dbReference type="InterPro" id="IPR001881">
    <property type="entry name" value="EGF-like_Ca-bd_dom"/>
</dbReference>
<dbReference type="SUPFAM" id="SSF57424">
    <property type="entry name" value="LDL receptor-like module"/>
    <property type="match status" value="6"/>
</dbReference>
<keyword evidence="11" id="KW-0675">Receptor</keyword>
<feature type="disulfide bond" evidence="14">
    <location>
        <begin position="312"/>
        <end position="330"/>
    </location>
</feature>
<feature type="disulfide bond" evidence="14">
    <location>
        <begin position="128"/>
        <end position="143"/>
    </location>
</feature>
<evidence type="ECO:0000256" key="8">
    <source>
        <dbReference type="ARBA" id="ARBA00022989"/>
    </source>
</evidence>
<dbReference type="PROSITE" id="PS50026">
    <property type="entry name" value="EGF_3"/>
    <property type="match status" value="1"/>
</dbReference>
<feature type="disulfide bond" evidence="14">
    <location>
        <begin position="63"/>
        <end position="78"/>
    </location>
</feature>
<reference evidence="21" key="1">
    <citation type="submission" date="2016-11" db="UniProtKB">
        <authorList>
            <consortium name="WormBaseParasite"/>
        </authorList>
    </citation>
    <scope>IDENTIFICATION</scope>
</reference>
<dbReference type="Gene3D" id="2.120.10.30">
    <property type="entry name" value="TolB, C-terminal domain"/>
    <property type="match status" value="1"/>
</dbReference>
<sequence>MFNRILHINMLLFIFILLVFENTVFGRDAQNPIPRINKKDDSCPKNMFLCTSTMSCIPRSWVCDQEVDCKEGEDEKNCEDNIPQCKEDEYACRTTQNGVRTETLNPWLSHLGTVGLYSHSCIPSKWRCDGEVDCLLKDDEEGCPQIKCDENHFECKGFDNALTSCIPKEWVCDGQTDCMDMKDETNCTGKPKDKCDKQSEFTCDDGQCIYKNWHCDGDHDCKDGSDEKDCKEATCESAGKFKVPDHSDEENCKSSEMQQHHTLNCTSNEFTCKNGAQCISKFWLCDGDDDCFDGSDELNCQKGKCSVGQKACKDGRCLDENLWCDGTEDCQDGSDEKNCTSPIKLSPQTCDSDTEYTCSESPTRCIKLQDLCRGNSASNDCTKSVCKEKILLCKENDNACSCRNTGIGTGKVCHCLSGFQVKGGICTDINECDQLGTCDQICINKPGGYQCDCYPGYRLAVPSKNMDKPVPHKCRARGSDPLLLLSNRAAIRQYDIVTNKYHPLINKLESAVALDYWHENKTLVWSDVSKEQIVICSGIHGLGDLATFESINNACNGPNLTRITDDVTTPDGLAIDWVHGLIFWTDTGTDTINVYDLKTKKRTVIISGDGLDEPRAIAVDPSAGLIFWTDWGENARIERAGMDGKNRMVKERSIYKKDVIIKGNTIRWPNGLAVDILDKRIYWADAKTKQISSSDYWGNNIRTILHSHQYLRHPFSLAVFEERLYWTDWDQEGVLSVNKFHGGEVKKLMSGVTGPMTVRVYHEQAQPKHENKCEYSNCEICLPKALYKGESKDRETPLKEFPFSCACERGFQIDIENSSLCVPLNPLGIIADAAGESFKHIKDDGNVSMSTYFFGLLIICAALALLYTYQHRRPRHFAALHFDNPIYRRTVEADLDADLENVPDNSIGPISILHMAGNGSLNDSYRQQANTTPFQDPQSKLVLKVPVQKREESGAISSNSINMNDVNEYGYEQPPAPKF</sequence>
<dbReference type="InterPro" id="IPR002172">
    <property type="entry name" value="LDrepeatLR_classA_rpt"/>
</dbReference>
<dbReference type="InterPro" id="IPR051221">
    <property type="entry name" value="LDLR-related"/>
</dbReference>
<feature type="signal peptide" evidence="18">
    <location>
        <begin position="1"/>
        <end position="26"/>
    </location>
</feature>
<dbReference type="Gene3D" id="2.10.25.10">
    <property type="entry name" value="Laminin"/>
    <property type="match status" value="1"/>
</dbReference>
<evidence type="ECO:0000313" key="21">
    <source>
        <dbReference type="WBParaSite" id="MhA1_Contig1763.frz3.gene2"/>
    </source>
</evidence>
<feature type="region of interest" description="Disordered" evidence="16">
    <location>
        <begin position="951"/>
        <end position="979"/>
    </location>
</feature>
<protein>
    <submittedName>
        <fullName evidence="21">EGF-like domain-containing protein</fullName>
    </submittedName>
</protein>
<dbReference type="Gene3D" id="4.10.400.10">
    <property type="entry name" value="Low-density Lipoprotein Receptor"/>
    <property type="match status" value="6"/>
</dbReference>
<evidence type="ECO:0000256" key="5">
    <source>
        <dbReference type="ARBA" id="ARBA00022692"/>
    </source>
</evidence>
<organism evidence="20 21">
    <name type="scientific">Meloidogyne hapla</name>
    <name type="common">Root-knot nematode worm</name>
    <dbReference type="NCBI Taxonomy" id="6305"/>
    <lineage>
        <taxon>Eukaryota</taxon>
        <taxon>Metazoa</taxon>
        <taxon>Ecdysozoa</taxon>
        <taxon>Nematoda</taxon>
        <taxon>Chromadorea</taxon>
        <taxon>Rhabditida</taxon>
        <taxon>Tylenchina</taxon>
        <taxon>Tylenchomorpha</taxon>
        <taxon>Tylenchoidea</taxon>
        <taxon>Meloidogynidae</taxon>
        <taxon>Meloidogyninae</taxon>
        <taxon>Meloidogyne</taxon>
    </lineage>
</organism>
<dbReference type="FunFam" id="2.10.25.10:FF:000009">
    <property type="entry name" value="Low-density lipoprotein receptor isoform 1"/>
    <property type="match status" value="1"/>
</dbReference>
<dbReference type="GO" id="GO:0042562">
    <property type="term" value="F:hormone binding"/>
    <property type="evidence" value="ECO:0007669"/>
    <property type="project" value="TreeGrafter"/>
</dbReference>
<dbReference type="InterPro" id="IPR011042">
    <property type="entry name" value="6-blade_b-propeller_TolB-like"/>
</dbReference>
<evidence type="ECO:0000256" key="13">
    <source>
        <dbReference type="PROSITE-ProRule" id="PRU00076"/>
    </source>
</evidence>
<keyword evidence="20" id="KW-1185">Reference proteome</keyword>
<dbReference type="OMA" id="YMRVLKN"/>
<dbReference type="PROSITE" id="PS51120">
    <property type="entry name" value="LDLRB"/>
    <property type="match status" value="3"/>
</dbReference>
<feature type="disulfide bond" evidence="14">
    <location>
        <begin position="203"/>
        <end position="221"/>
    </location>
</feature>
<dbReference type="GO" id="GO:0006898">
    <property type="term" value="P:receptor-mediated endocytosis"/>
    <property type="evidence" value="ECO:0007669"/>
    <property type="project" value="TreeGrafter"/>
</dbReference>
<keyword evidence="3 13" id="KW-0245">EGF-like domain</keyword>
<keyword evidence="10 13" id="KW-1015">Disulfide bond</keyword>
<dbReference type="Proteomes" id="UP000095281">
    <property type="component" value="Unplaced"/>
</dbReference>
<dbReference type="InterPro" id="IPR000033">
    <property type="entry name" value="LDLR_classB_rpt"/>
</dbReference>
<evidence type="ECO:0000256" key="1">
    <source>
        <dbReference type="ARBA" id="ARBA00004308"/>
    </source>
</evidence>
<feature type="repeat" description="LDL-receptor class B" evidence="15">
    <location>
        <begin position="624"/>
        <end position="678"/>
    </location>
</feature>
<dbReference type="GO" id="GO:0005509">
    <property type="term" value="F:calcium ion binding"/>
    <property type="evidence" value="ECO:0007669"/>
    <property type="project" value="InterPro"/>
</dbReference>
<feature type="disulfide bond" evidence="14">
    <location>
        <begin position="172"/>
        <end position="187"/>
    </location>
</feature>
<feature type="disulfide bond" evidence="14">
    <location>
        <begin position="215"/>
        <end position="230"/>
    </location>
</feature>
<dbReference type="PANTHER" id="PTHR22722:SF14">
    <property type="entry name" value="MEGALIN, ISOFORM A"/>
    <property type="match status" value="1"/>
</dbReference>
<feature type="domain" description="EGF-like" evidence="19">
    <location>
        <begin position="428"/>
        <end position="463"/>
    </location>
</feature>
<dbReference type="GO" id="GO:0012505">
    <property type="term" value="C:endomembrane system"/>
    <property type="evidence" value="ECO:0007669"/>
    <property type="project" value="UniProtKB-SubCell"/>
</dbReference>
<dbReference type="PROSITE" id="PS50068">
    <property type="entry name" value="LDLRA_2"/>
    <property type="match status" value="6"/>
</dbReference>
<feature type="disulfide bond" evidence="14">
    <location>
        <begin position="285"/>
        <end position="300"/>
    </location>
</feature>
<dbReference type="Pfam" id="PF07645">
    <property type="entry name" value="EGF_CA"/>
    <property type="match status" value="1"/>
</dbReference>
<dbReference type="InterPro" id="IPR000152">
    <property type="entry name" value="EGF-type_Asp/Asn_hydroxyl_site"/>
</dbReference>
<evidence type="ECO:0000256" key="9">
    <source>
        <dbReference type="ARBA" id="ARBA00023136"/>
    </source>
</evidence>
<evidence type="ECO:0000256" key="16">
    <source>
        <dbReference type="SAM" id="MobiDB-lite"/>
    </source>
</evidence>
<dbReference type="WBParaSite" id="MhA1_Contig1763.frz3.gene2">
    <property type="protein sequence ID" value="MhA1_Contig1763.frz3.gene2"/>
    <property type="gene ID" value="MhA1_Contig1763.frz3.gene2"/>
</dbReference>
<comment type="subcellular location">
    <subcellularLocation>
        <location evidence="1">Endomembrane system</location>
    </subcellularLocation>
    <subcellularLocation>
        <location evidence="2">Membrane</location>
        <topology evidence="2">Single-pass type I membrane protein</topology>
    </subcellularLocation>
</comment>
<evidence type="ECO:0000256" key="15">
    <source>
        <dbReference type="PROSITE-ProRule" id="PRU00461"/>
    </source>
</evidence>
<feature type="chain" id="PRO_5009315634" evidence="18">
    <location>
        <begin position="27"/>
        <end position="979"/>
    </location>
</feature>
<feature type="disulfide bond" evidence="14">
    <location>
        <begin position="305"/>
        <end position="317"/>
    </location>
</feature>
<dbReference type="InterPro" id="IPR049883">
    <property type="entry name" value="NOTCH1_EGF-like"/>
</dbReference>
<dbReference type="SUPFAM" id="SSF63825">
    <property type="entry name" value="YWTD domain"/>
    <property type="match status" value="1"/>
</dbReference>
<evidence type="ECO:0000256" key="4">
    <source>
        <dbReference type="ARBA" id="ARBA00022583"/>
    </source>
</evidence>
<dbReference type="Pfam" id="PF00058">
    <property type="entry name" value="Ldl_recept_b"/>
    <property type="match status" value="4"/>
</dbReference>
<evidence type="ECO:0000256" key="7">
    <source>
        <dbReference type="ARBA" id="ARBA00022737"/>
    </source>
</evidence>
<dbReference type="InterPro" id="IPR000742">
    <property type="entry name" value="EGF"/>
</dbReference>